<gene>
    <name evidence="2" type="ORF">PGLA2088_LOCUS5981</name>
</gene>
<keyword evidence="1" id="KW-0812">Transmembrane</keyword>
<feature type="transmembrane region" description="Helical" evidence="1">
    <location>
        <begin position="85"/>
        <end position="106"/>
    </location>
</feature>
<accession>A0A813I6P9</accession>
<feature type="transmembrane region" description="Helical" evidence="1">
    <location>
        <begin position="26"/>
        <end position="42"/>
    </location>
</feature>
<protein>
    <submittedName>
        <fullName evidence="2">Uncharacterized protein</fullName>
    </submittedName>
</protein>
<keyword evidence="1" id="KW-0472">Membrane</keyword>
<dbReference type="EMBL" id="CAJNNW010005864">
    <property type="protein sequence ID" value="CAE8647785.1"/>
    <property type="molecule type" value="Genomic_DNA"/>
</dbReference>
<dbReference type="AlphaFoldDB" id="A0A813I6P9"/>
<evidence type="ECO:0000256" key="1">
    <source>
        <dbReference type="SAM" id="Phobius"/>
    </source>
</evidence>
<organism evidence="2 3">
    <name type="scientific">Polarella glacialis</name>
    <name type="common">Dinoflagellate</name>
    <dbReference type="NCBI Taxonomy" id="89957"/>
    <lineage>
        <taxon>Eukaryota</taxon>
        <taxon>Sar</taxon>
        <taxon>Alveolata</taxon>
        <taxon>Dinophyceae</taxon>
        <taxon>Suessiales</taxon>
        <taxon>Suessiaceae</taxon>
        <taxon>Polarella</taxon>
    </lineage>
</organism>
<dbReference type="Proteomes" id="UP000626109">
    <property type="component" value="Unassembled WGS sequence"/>
</dbReference>
<proteinExistence type="predicted"/>
<evidence type="ECO:0000313" key="3">
    <source>
        <dbReference type="Proteomes" id="UP000626109"/>
    </source>
</evidence>
<feature type="transmembrane region" description="Helical" evidence="1">
    <location>
        <begin position="54"/>
        <end position="73"/>
    </location>
</feature>
<comment type="caution">
    <text evidence="2">The sequence shown here is derived from an EMBL/GenBank/DDBJ whole genome shotgun (WGS) entry which is preliminary data.</text>
</comment>
<keyword evidence="1" id="KW-1133">Transmembrane helix</keyword>
<name>A0A813I6P9_POLGL</name>
<evidence type="ECO:0000313" key="2">
    <source>
        <dbReference type="EMBL" id="CAE8647785.1"/>
    </source>
</evidence>
<sequence>MAMAQSRLVLTGLASKFLLGRSPNGVQWQGMSVITLALLVFSRSYKVGGAANEFGLILVMVAVVCKVAASVYLDKVLHDDADMSVIYQSACISCGTVLPSLVYILVMDREIAILAKHWLSNIIVKRFGSVTRYVIDAAAVAGTYFLQLVLYSEKPTVARGSLCPHRAYHARCVELRKRQGMEKGRTIDLIVSVCKRRFKLECGID</sequence>
<reference evidence="2" key="1">
    <citation type="submission" date="2021-02" db="EMBL/GenBank/DDBJ databases">
        <authorList>
            <person name="Dougan E. K."/>
            <person name="Rhodes N."/>
            <person name="Thang M."/>
            <person name="Chan C."/>
        </authorList>
    </citation>
    <scope>NUCLEOTIDE SEQUENCE</scope>
</reference>